<reference evidence="1 2" key="1">
    <citation type="submission" date="2017-03" db="EMBL/GenBank/DDBJ databases">
        <title>Genomes of endolithic fungi from Antarctica.</title>
        <authorList>
            <person name="Coleine C."/>
            <person name="Masonjones S."/>
            <person name="Stajich J.E."/>
        </authorList>
    </citation>
    <scope>NUCLEOTIDE SEQUENCE [LARGE SCALE GENOMIC DNA]</scope>
    <source>
        <strain evidence="1 2">CCFEE 6315</strain>
    </source>
</reference>
<accession>A0A4U0TKP3</accession>
<organism evidence="1 2">
    <name type="scientific">Salinomyces thailandicus</name>
    <dbReference type="NCBI Taxonomy" id="706561"/>
    <lineage>
        <taxon>Eukaryota</taxon>
        <taxon>Fungi</taxon>
        <taxon>Dikarya</taxon>
        <taxon>Ascomycota</taxon>
        <taxon>Pezizomycotina</taxon>
        <taxon>Dothideomycetes</taxon>
        <taxon>Dothideomycetidae</taxon>
        <taxon>Mycosphaerellales</taxon>
        <taxon>Teratosphaeriaceae</taxon>
        <taxon>Salinomyces</taxon>
    </lineage>
</organism>
<comment type="caution">
    <text evidence="1">The sequence shown here is derived from an EMBL/GenBank/DDBJ whole genome shotgun (WGS) entry which is preliminary data.</text>
</comment>
<dbReference type="Proteomes" id="UP000308549">
    <property type="component" value="Unassembled WGS sequence"/>
</dbReference>
<sequence length="151" mass="16375">MVSFCGLCISFHRNRQDRAAERQQQTSTPYIYVTAPSPVDVVELGAVERHQQGPVPSFHVTAPSLEDVVVVETVRAVKALDSETACLKVPVPASRKRHRKPVPKRPYLPPQECGPLLASLPVGPVCHRAGVGHEAARSPAMGTTAVRGQRQ</sequence>
<evidence type="ECO:0000313" key="2">
    <source>
        <dbReference type="Proteomes" id="UP000308549"/>
    </source>
</evidence>
<keyword evidence="2" id="KW-1185">Reference proteome</keyword>
<gene>
    <name evidence="1" type="ORF">B0A50_08003</name>
</gene>
<evidence type="ECO:0000313" key="1">
    <source>
        <dbReference type="EMBL" id="TKA22460.1"/>
    </source>
</evidence>
<proteinExistence type="predicted"/>
<dbReference type="EMBL" id="NAJL01000074">
    <property type="protein sequence ID" value="TKA22460.1"/>
    <property type="molecule type" value="Genomic_DNA"/>
</dbReference>
<protein>
    <submittedName>
        <fullName evidence="1">Uncharacterized protein</fullName>
    </submittedName>
</protein>
<dbReference type="AlphaFoldDB" id="A0A4U0TKP3"/>
<name>A0A4U0TKP3_9PEZI</name>